<keyword evidence="4" id="KW-0723">Serine/threonine-protein kinase</keyword>
<comment type="caution">
    <text evidence="13">The sequence shown here is derived from an EMBL/GenBank/DDBJ whole genome shotgun (WGS) entry which is preliminary data.</text>
</comment>
<dbReference type="InterPro" id="IPR008352">
    <property type="entry name" value="MAPK_HOG-like"/>
</dbReference>
<dbReference type="InterPro" id="IPR003527">
    <property type="entry name" value="MAP_kinase_CS"/>
</dbReference>
<evidence type="ECO:0000256" key="8">
    <source>
        <dbReference type="ARBA" id="ARBA00022777"/>
    </source>
</evidence>
<dbReference type="GO" id="GO:0004707">
    <property type="term" value="F:MAP kinase activity"/>
    <property type="evidence" value="ECO:0007669"/>
    <property type="project" value="UniProtKB-EC"/>
</dbReference>
<evidence type="ECO:0000256" key="1">
    <source>
        <dbReference type="ARBA" id="ARBA00001946"/>
    </source>
</evidence>
<dbReference type="GO" id="GO:0005524">
    <property type="term" value="F:ATP binding"/>
    <property type="evidence" value="ECO:0007669"/>
    <property type="project" value="UniProtKB-UniRule"/>
</dbReference>
<evidence type="ECO:0000313" key="14">
    <source>
        <dbReference type="Proteomes" id="UP000288216"/>
    </source>
</evidence>
<keyword evidence="9 11" id="KW-0067">ATP-binding</keyword>
<dbReference type="SMART" id="SM00220">
    <property type="entry name" value="S_TKc"/>
    <property type="match status" value="1"/>
</dbReference>
<evidence type="ECO:0000256" key="7">
    <source>
        <dbReference type="ARBA" id="ARBA00022741"/>
    </source>
</evidence>
<sequence>MGSPARKGFYRQDINKTIWEVPLRYNELTPIGSGAYGSVCSAIDLKTGEKVAVKKLHRPFQSLTHAKRAYRELRLLKHNKQENVICLLNVFSPEDYLHTFQSFYLVMPFVERDLSHIMKKQKLSENMVVFILYQILRGLKYIHSAGIVHRDLKPSNLAVNQNCELKILDFGLARPTETEMTGYVITRWYRPPEIILNWMHYSYSVDIWSVGCILAEMVTRSVIFPGFDHFDQLKKIMNVTGTPPRSLIDKMQSKEARNYVYSLTPKGKKDFRQVFPDMKKEAVDLLEKMLHLDPDERITACDALAHPYLSEYHDPDNEPVAEPYDDSFENLDLKIEEWKSLLHMEITTFDPDNPRQMAT</sequence>
<dbReference type="Gene3D" id="3.30.200.20">
    <property type="entry name" value="Phosphorylase Kinase, domain 1"/>
    <property type="match status" value="1"/>
</dbReference>
<evidence type="ECO:0000256" key="9">
    <source>
        <dbReference type="ARBA" id="ARBA00022840"/>
    </source>
</evidence>
<dbReference type="SUPFAM" id="SSF56112">
    <property type="entry name" value="Protein kinase-like (PK-like)"/>
    <property type="match status" value="1"/>
</dbReference>
<keyword evidence="10" id="KW-0346">Stress response</keyword>
<dbReference type="Gene3D" id="1.10.510.10">
    <property type="entry name" value="Transferase(Phosphotransferase) domain 1"/>
    <property type="match status" value="1"/>
</dbReference>
<dbReference type="InterPro" id="IPR011009">
    <property type="entry name" value="Kinase-like_dom_sf"/>
</dbReference>
<dbReference type="EMBL" id="BFAA01012558">
    <property type="protein sequence ID" value="GCB75854.1"/>
    <property type="molecule type" value="Genomic_DNA"/>
</dbReference>
<dbReference type="EC" id="2.7.11.24" evidence="3"/>
<dbReference type="PROSITE" id="PS00107">
    <property type="entry name" value="PROTEIN_KINASE_ATP"/>
    <property type="match status" value="1"/>
</dbReference>
<feature type="domain" description="Protein kinase" evidence="12">
    <location>
        <begin position="25"/>
        <end position="309"/>
    </location>
</feature>
<dbReference type="FunFam" id="3.30.200.20:FF:000769">
    <property type="entry name" value="Mitogen-activated protein kinase 14"/>
    <property type="match status" value="1"/>
</dbReference>
<name>A0A401PRU2_SCYTO</name>
<dbReference type="InterPro" id="IPR000719">
    <property type="entry name" value="Prot_kinase_dom"/>
</dbReference>
<dbReference type="GO" id="GO:0005737">
    <property type="term" value="C:cytoplasm"/>
    <property type="evidence" value="ECO:0007669"/>
    <property type="project" value="UniProtKB-ARBA"/>
</dbReference>
<keyword evidence="14" id="KW-1185">Reference proteome</keyword>
<comment type="similarity">
    <text evidence="2">Belongs to the protein kinase superfamily. CMGC Ser/Thr protein kinase family. MAP kinase subfamily.</text>
</comment>
<proteinExistence type="inferred from homology"/>
<dbReference type="InterPro" id="IPR017441">
    <property type="entry name" value="Protein_kinase_ATP_BS"/>
</dbReference>
<accession>A0A401PRU2</accession>
<dbReference type="PROSITE" id="PS01351">
    <property type="entry name" value="MAPK"/>
    <property type="match status" value="1"/>
</dbReference>
<evidence type="ECO:0000259" key="12">
    <source>
        <dbReference type="PROSITE" id="PS50011"/>
    </source>
</evidence>
<evidence type="ECO:0000256" key="6">
    <source>
        <dbReference type="ARBA" id="ARBA00022679"/>
    </source>
</evidence>
<evidence type="ECO:0000256" key="5">
    <source>
        <dbReference type="ARBA" id="ARBA00022553"/>
    </source>
</evidence>
<dbReference type="FunFam" id="1.10.510.10:FF:000684">
    <property type="entry name" value="Mitogen-activated protein kinase"/>
    <property type="match status" value="1"/>
</dbReference>
<dbReference type="Pfam" id="PF00069">
    <property type="entry name" value="Pkinase"/>
    <property type="match status" value="1"/>
</dbReference>
<dbReference type="CDD" id="cd07851">
    <property type="entry name" value="STKc_p38"/>
    <property type="match status" value="1"/>
</dbReference>
<dbReference type="PROSITE" id="PS50011">
    <property type="entry name" value="PROTEIN_KINASE_DOM"/>
    <property type="match status" value="1"/>
</dbReference>
<comment type="cofactor">
    <cofactor evidence="1">
        <name>Mg(2+)</name>
        <dbReference type="ChEBI" id="CHEBI:18420"/>
    </cofactor>
</comment>
<evidence type="ECO:0000256" key="3">
    <source>
        <dbReference type="ARBA" id="ARBA00012411"/>
    </source>
</evidence>
<evidence type="ECO:0000256" key="11">
    <source>
        <dbReference type="PROSITE-ProRule" id="PRU10141"/>
    </source>
</evidence>
<keyword evidence="7 11" id="KW-0547">Nucleotide-binding</keyword>
<feature type="binding site" evidence="11">
    <location>
        <position position="55"/>
    </location>
    <ligand>
        <name>ATP</name>
        <dbReference type="ChEBI" id="CHEBI:30616"/>
    </ligand>
</feature>
<evidence type="ECO:0000313" key="13">
    <source>
        <dbReference type="EMBL" id="GCB75854.1"/>
    </source>
</evidence>
<dbReference type="AlphaFoldDB" id="A0A401PRU2"/>
<dbReference type="InterPro" id="IPR050117">
    <property type="entry name" value="MAPK"/>
</dbReference>
<dbReference type="OrthoDB" id="192887at2759"/>
<dbReference type="STRING" id="75743.A0A401PRU2"/>
<evidence type="ECO:0000256" key="4">
    <source>
        <dbReference type="ARBA" id="ARBA00022527"/>
    </source>
</evidence>
<organism evidence="13 14">
    <name type="scientific">Scyliorhinus torazame</name>
    <name type="common">Cloudy catshark</name>
    <name type="synonym">Catulus torazame</name>
    <dbReference type="NCBI Taxonomy" id="75743"/>
    <lineage>
        <taxon>Eukaryota</taxon>
        <taxon>Metazoa</taxon>
        <taxon>Chordata</taxon>
        <taxon>Craniata</taxon>
        <taxon>Vertebrata</taxon>
        <taxon>Chondrichthyes</taxon>
        <taxon>Elasmobranchii</taxon>
        <taxon>Galeomorphii</taxon>
        <taxon>Galeoidea</taxon>
        <taxon>Carcharhiniformes</taxon>
        <taxon>Scyliorhinidae</taxon>
        <taxon>Scyliorhinus</taxon>
    </lineage>
</organism>
<dbReference type="PRINTS" id="PR01773">
    <property type="entry name" value="P38MAPKINASE"/>
</dbReference>
<dbReference type="Proteomes" id="UP000288216">
    <property type="component" value="Unassembled WGS sequence"/>
</dbReference>
<keyword evidence="5" id="KW-0597">Phosphoprotein</keyword>
<keyword evidence="8" id="KW-0418">Kinase</keyword>
<evidence type="ECO:0000256" key="10">
    <source>
        <dbReference type="ARBA" id="ARBA00023016"/>
    </source>
</evidence>
<evidence type="ECO:0000256" key="2">
    <source>
        <dbReference type="ARBA" id="ARBA00008832"/>
    </source>
</evidence>
<dbReference type="PANTHER" id="PTHR24055">
    <property type="entry name" value="MITOGEN-ACTIVATED PROTEIN KINASE"/>
    <property type="match status" value="1"/>
</dbReference>
<dbReference type="OMA" id="YIVTDCM"/>
<reference evidence="13 14" key="1">
    <citation type="journal article" date="2018" name="Nat. Ecol. Evol.">
        <title>Shark genomes provide insights into elasmobranch evolution and the origin of vertebrates.</title>
        <authorList>
            <person name="Hara Y"/>
            <person name="Yamaguchi K"/>
            <person name="Onimaru K"/>
            <person name="Kadota M"/>
            <person name="Koyanagi M"/>
            <person name="Keeley SD"/>
            <person name="Tatsumi K"/>
            <person name="Tanaka K"/>
            <person name="Motone F"/>
            <person name="Kageyama Y"/>
            <person name="Nozu R"/>
            <person name="Adachi N"/>
            <person name="Nishimura O"/>
            <person name="Nakagawa R"/>
            <person name="Tanegashima C"/>
            <person name="Kiyatake I"/>
            <person name="Matsumoto R"/>
            <person name="Murakumo K"/>
            <person name="Nishida K"/>
            <person name="Terakita A"/>
            <person name="Kuratani S"/>
            <person name="Sato K"/>
            <person name="Hyodo S Kuraku.S."/>
        </authorList>
    </citation>
    <scope>NUCLEOTIDE SEQUENCE [LARGE SCALE GENOMIC DNA]</scope>
</reference>
<gene>
    <name evidence="13" type="ORF">scyTo_0018271</name>
</gene>
<protein>
    <recommendedName>
        <fullName evidence="3">mitogen-activated protein kinase</fullName>
        <ecNumber evidence="3">2.7.11.24</ecNumber>
    </recommendedName>
</protein>
<keyword evidence="6" id="KW-0808">Transferase</keyword>